<dbReference type="InterPro" id="IPR036390">
    <property type="entry name" value="WH_DNA-bd_sf"/>
</dbReference>
<reference evidence="1" key="1">
    <citation type="journal article" date="2015" name="Nature">
        <title>Complex archaea that bridge the gap between prokaryotes and eukaryotes.</title>
        <authorList>
            <person name="Spang A."/>
            <person name="Saw J.H."/>
            <person name="Jorgensen S.L."/>
            <person name="Zaremba-Niedzwiedzka K."/>
            <person name="Martijn J."/>
            <person name="Lind A.E."/>
            <person name="van Eijk R."/>
            <person name="Schleper C."/>
            <person name="Guy L."/>
            <person name="Ettema T.J."/>
        </authorList>
    </citation>
    <scope>NUCLEOTIDE SEQUENCE</scope>
</reference>
<accession>A0A0F9FBB8</accession>
<dbReference type="InterPro" id="IPR036388">
    <property type="entry name" value="WH-like_DNA-bd_sf"/>
</dbReference>
<dbReference type="Gene3D" id="1.10.10.10">
    <property type="entry name" value="Winged helix-like DNA-binding domain superfamily/Winged helix DNA-binding domain"/>
    <property type="match status" value="1"/>
</dbReference>
<comment type="caution">
    <text evidence="1">The sequence shown here is derived from an EMBL/GenBank/DDBJ whole genome shotgun (WGS) entry which is preliminary data.</text>
</comment>
<gene>
    <name evidence="1" type="ORF">LCGC14_2263600</name>
</gene>
<organism evidence="1">
    <name type="scientific">marine sediment metagenome</name>
    <dbReference type="NCBI Taxonomy" id="412755"/>
    <lineage>
        <taxon>unclassified sequences</taxon>
        <taxon>metagenomes</taxon>
        <taxon>ecological metagenomes</taxon>
    </lineage>
</organism>
<dbReference type="EMBL" id="LAZR01031134">
    <property type="protein sequence ID" value="KKL54620.1"/>
    <property type="molecule type" value="Genomic_DNA"/>
</dbReference>
<sequence>MEKIEFLRSDVLKIKVLKKLLDKKDHTPSELSTKLNTNGTTILRNCKLLELFNLIEIDVKKTKGINYFLKITEKGLSWYNANRNFLIDLKNRY</sequence>
<proteinExistence type="predicted"/>
<dbReference type="SUPFAM" id="SSF46785">
    <property type="entry name" value="Winged helix' DNA-binding domain"/>
    <property type="match status" value="1"/>
</dbReference>
<name>A0A0F9FBB8_9ZZZZ</name>
<protein>
    <submittedName>
        <fullName evidence="1">Uncharacterized protein</fullName>
    </submittedName>
</protein>
<dbReference type="AlphaFoldDB" id="A0A0F9FBB8"/>
<evidence type="ECO:0000313" key="1">
    <source>
        <dbReference type="EMBL" id="KKL54620.1"/>
    </source>
</evidence>